<dbReference type="Proteomes" id="UP000027583">
    <property type="component" value="Unassembled WGS sequence"/>
</dbReference>
<reference evidence="1 2" key="1">
    <citation type="journal article" date="2014" name="Genome Biol. Evol.">
        <title>Acetic acid bacteria genomes reveal functional traits for adaptation to life in insect guts.</title>
        <authorList>
            <person name="Chouaia B."/>
            <person name="Gaiarsa S."/>
            <person name="Crotti E."/>
            <person name="Comandatore F."/>
            <person name="Degli Esposti M."/>
            <person name="Ricci I."/>
            <person name="Alma A."/>
            <person name="Favia G."/>
            <person name="Bandi C."/>
            <person name="Daffonchio D."/>
        </authorList>
    </citation>
    <scope>NUCLEOTIDE SEQUENCE [LARGE SCALE GENOMIC DNA]</scope>
    <source>
        <strain evidence="1 2">SF2.1</strain>
    </source>
</reference>
<proteinExistence type="predicted"/>
<sequence>MNVFSCFVIFTIKALLKPETRHSYTPAPSAFSLLTRTTKSILAA</sequence>
<gene>
    <name evidence="1" type="ORF">ASAP_2082</name>
</gene>
<evidence type="ECO:0000313" key="1">
    <source>
        <dbReference type="EMBL" id="CDG40127.1"/>
    </source>
</evidence>
<evidence type="ECO:0000313" key="2">
    <source>
        <dbReference type="Proteomes" id="UP000027583"/>
    </source>
</evidence>
<dbReference type="EMBL" id="CBLX010000013">
    <property type="protein sequence ID" value="CDG40127.1"/>
    <property type="molecule type" value="Genomic_DNA"/>
</dbReference>
<comment type="caution">
    <text evidence="1">The sequence shown here is derived from an EMBL/GenBank/DDBJ whole genome shotgun (WGS) entry which is preliminary data.</text>
</comment>
<name>A0A060QL96_9PROT</name>
<reference evidence="1 2" key="2">
    <citation type="journal article" date="2014" name="PLoS ONE">
        <title>Evolution of mitochondria reconstructed from the energy metabolism of living bacteria.</title>
        <authorList>
            <person name="Degli Esposti M."/>
            <person name="Chouaia B."/>
            <person name="Comandatore F."/>
            <person name="Crotti E."/>
            <person name="Sassera D."/>
            <person name="Lievens P.M."/>
            <person name="Daffonchio D."/>
            <person name="Bandi C."/>
        </authorList>
    </citation>
    <scope>NUCLEOTIDE SEQUENCE [LARGE SCALE GENOMIC DNA]</scope>
    <source>
        <strain evidence="1 2">SF2.1</strain>
    </source>
</reference>
<dbReference type="AlphaFoldDB" id="A0A060QL96"/>
<accession>A0A060QL96</accession>
<organism evidence="1 2">
    <name type="scientific">Asaia bogorensis</name>
    <dbReference type="NCBI Taxonomy" id="91915"/>
    <lineage>
        <taxon>Bacteria</taxon>
        <taxon>Pseudomonadati</taxon>
        <taxon>Pseudomonadota</taxon>
        <taxon>Alphaproteobacteria</taxon>
        <taxon>Acetobacterales</taxon>
        <taxon>Acetobacteraceae</taxon>
        <taxon>Asaia</taxon>
    </lineage>
</organism>
<protein>
    <submittedName>
        <fullName evidence="1">Uncharacterized protein</fullName>
    </submittedName>
</protein>